<evidence type="ECO:0000256" key="1">
    <source>
        <dbReference type="ARBA" id="ARBA00004141"/>
    </source>
</evidence>
<gene>
    <name evidence="7" type="ORF">GCM10008906_25180</name>
</gene>
<feature type="domain" description="Cation/H+ exchanger transmembrane" evidence="6">
    <location>
        <begin position="13"/>
        <end position="382"/>
    </location>
</feature>
<evidence type="ECO:0000256" key="4">
    <source>
        <dbReference type="ARBA" id="ARBA00023136"/>
    </source>
</evidence>
<feature type="transmembrane region" description="Helical" evidence="5">
    <location>
        <begin position="60"/>
        <end position="79"/>
    </location>
</feature>
<accession>A0ABN1JM21</accession>
<keyword evidence="4 5" id="KW-0472">Membrane</keyword>
<comment type="caution">
    <text evidence="7">The sequence shown here is derived from an EMBL/GenBank/DDBJ whole genome shotgun (WGS) entry which is preliminary data.</text>
</comment>
<name>A0ABN1JM21_9CLOT</name>
<dbReference type="Proteomes" id="UP001501510">
    <property type="component" value="Unassembled WGS sequence"/>
</dbReference>
<evidence type="ECO:0000313" key="8">
    <source>
        <dbReference type="Proteomes" id="UP001501510"/>
    </source>
</evidence>
<feature type="transmembrane region" description="Helical" evidence="5">
    <location>
        <begin position="251"/>
        <end position="266"/>
    </location>
</feature>
<keyword evidence="2 5" id="KW-0812">Transmembrane</keyword>
<evidence type="ECO:0000256" key="2">
    <source>
        <dbReference type="ARBA" id="ARBA00022692"/>
    </source>
</evidence>
<feature type="transmembrane region" description="Helical" evidence="5">
    <location>
        <begin position="91"/>
        <end position="115"/>
    </location>
</feature>
<feature type="transmembrane region" description="Helical" evidence="5">
    <location>
        <begin position="340"/>
        <end position="361"/>
    </location>
</feature>
<sequence length="417" mass="44931">MMKGIIFLISFIIIAIIMGKLVGKVRMPAILGWLLTGMIIGPYALGWLSNSMLNSTWYHIINSICEVSVGLFIGTELIWKDIKKSGKQILTICFTEAFGAFFIVSLAFGCIFAFIDIPIYLAFIFGSIALATAPAPSLSIINEYKAKGPVTRTLMPLAILDDVIALIVFFMVIGIVSNLLAGGSIPLYYVPLMILLSIIVGVVTGFITSFVLKKEVQKKSTILLVLTCIIITTGIGMYINESILPKPMMNLMLVGVTFSTTFANIIPKERLKQITEDVNIVIILTMIVLIINLGAPLDFHLILGAGIFTAVYIVARAIGKLGGAYFGALISKAPITVKKYLGLTLLPHSGVSLIFTGIAVSTLMKPAPQYAEIIQGTIAAAAVINEVIAVILAKQGFKLAGELDDKNKLELNNEGIV</sequence>
<reference evidence="7 8" key="1">
    <citation type="journal article" date="2019" name="Int. J. Syst. Evol. Microbiol.">
        <title>The Global Catalogue of Microorganisms (GCM) 10K type strain sequencing project: providing services to taxonomists for standard genome sequencing and annotation.</title>
        <authorList>
            <consortium name="The Broad Institute Genomics Platform"/>
            <consortium name="The Broad Institute Genome Sequencing Center for Infectious Disease"/>
            <person name="Wu L."/>
            <person name="Ma J."/>
        </authorList>
    </citation>
    <scope>NUCLEOTIDE SEQUENCE [LARGE SCALE GENOMIC DNA]</scope>
    <source>
        <strain evidence="7 8">JCM 1407</strain>
    </source>
</reference>
<keyword evidence="3 5" id="KW-1133">Transmembrane helix</keyword>
<evidence type="ECO:0000259" key="6">
    <source>
        <dbReference type="Pfam" id="PF00999"/>
    </source>
</evidence>
<feature type="transmembrane region" description="Helical" evidence="5">
    <location>
        <begin position="6"/>
        <end position="23"/>
    </location>
</feature>
<feature type="transmembrane region" description="Helical" evidence="5">
    <location>
        <begin position="121"/>
        <end position="141"/>
    </location>
</feature>
<feature type="transmembrane region" description="Helical" evidence="5">
    <location>
        <begin position="373"/>
        <end position="393"/>
    </location>
</feature>
<feature type="transmembrane region" description="Helical" evidence="5">
    <location>
        <begin position="278"/>
        <end position="295"/>
    </location>
</feature>
<dbReference type="Gene3D" id="1.20.1530.20">
    <property type="match status" value="1"/>
</dbReference>
<dbReference type="RefSeq" id="WP_343762002.1">
    <property type="nucleotide sequence ID" value="NZ_BAAACG010000010.1"/>
</dbReference>
<dbReference type="Pfam" id="PF00999">
    <property type="entry name" value="Na_H_Exchanger"/>
    <property type="match status" value="1"/>
</dbReference>
<feature type="transmembrane region" description="Helical" evidence="5">
    <location>
        <begin position="188"/>
        <end position="212"/>
    </location>
</feature>
<comment type="subcellular location">
    <subcellularLocation>
        <location evidence="1">Membrane</location>
        <topology evidence="1">Multi-pass membrane protein</topology>
    </subcellularLocation>
</comment>
<dbReference type="PANTHER" id="PTHR43021">
    <property type="entry name" value="NA(+)/H(+) ANTIPORTER-RELATED"/>
    <property type="match status" value="1"/>
</dbReference>
<feature type="transmembrane region" description="Helical" evidence="5">
    <location>
        <begin position="221"/>
        <end position="239"/>
    </location>
</feature>
<dbReference type="InterPro" id="IPR038770">
    <property type="entry name" value="Na+/solute_symporter_sf"/>
</dbReference>
<evidence type="ECO:0000313" key="7">
    <source>
        <dbReference type="EMBL" id="GAA0742531.1"/>
    </source>
</evidence>
<feature type="transmembrane region" description="Helical" evidence="5">
    <location>
        <begin position="153"/>
        <end position="176"/>
    </location>
</feature>
<feature type="transmembrane region" description="Helical" evidence="5">
    <location>
        <begin position="301"/>
        <end position="319"/>
    </location>
</feature>
<protein>
    <submittedName>
        <fullName evidence="7">Cation:proton antiporter</fullName>
    </submittedName>
</protein>
<organism evidence="7 8">
    <name type="scientific">Clostridium oceanicum</name>
    <dbReference type="NCBI Taxonomy" id="1543"/>
    <lineage>
        <taxon>Bacteria</taxon>
        <taxon>Bacillati</taxon>
        <taxon>Bacillota</taxon>
        <taxon>Clostridia</taxon>
        <taxon>Eubacteriales</taxon>
        <taxon>Clostridiaceae</taxon>
        <taxon>Clostridium</taxon>
    </lineage>
</organism>
<dbReference type="PANTHER" id="PTHR43021:SF2">
    <property type="entry name" value="CATION_H+ EXCHANGER DOMAIN-CONTAINING PROTEIN"/>
    <property type="match status" value="1"/>
</dbReference>
<keyword evidence="8" id="KW-1185">Reference proteome</keyword>
<evidence type="ECO:0000256" key="5">
    <source>
        <dbReference type="SAM" id="Phobius"/>
    </source>
</evidence>
<feature type="transmembrane region" description="Helical" evidence="5">
    <location>
        <begin position="30"/>
        <end position="48"/>
    </location>
</feature>
<evidence type="ECO:0000256" key="3">
    <source>
        <dbReference type="ARBA" id="ARBA00022989"/>
    </source>
</evidence>
<dbReference type="InterPro" id="IPR006153">
    <property type="entry name" value="Cation/H_exchanger_TM"/>
</dbReference>
<proteinExistence type="predicted"/>
<dbReference type="EMBL" id="BAAACG010000010">
    <property type="protein sequence ID" value="GAA0742531.1"/>
    <property type="molecule type" value="Genomic_DNA"/>
</dbReference>